<feature type="region of interest" description="Disordered" evidence="4">
    <location>
        <begin position="21"/>
        <end position="59"/>
    </location>
</feature>
<comment type="subcellular location">
    <subcellularLocation>
        <location evidence="1">Nucleus envelope</location>
    </subcellularLocation>
</comment>
<protein>
    <submittedName>
        <fullName evidence="5">Uncharacterized protein</fullName>
    </submittedName>
</protein>
<name>A0A8H4R8G5_9HELO</name>
<gene>
    <name evidence="5" type="ORF">G7Y89_g13477</name>
</gene>
<proteinExistence type="inferred from homology"/>
<comment type="similarity">
    <text evidence="2">Belongs to the nucleoporin interacting component (NIC) family.</text>
</comment>
<feature type="compositionally biased region" description="Polar residues" evidence="4">
    <location>
        <begin position="44"/>
        <end position="59"/>
    </location>
</feature>
<dbReference type="OrthoDB" id="1918363at2759"/>
<dbReference type="GO" id="GO:0016973">
    <property type="term" value="P:poly(A)+ mRNA export from nucleus"/>
    <property type="evidence" value="ECO:0007669"/>
    <property type="project" value="TreeGrafter"/>
</dbReference>
<dbReference type="GO" id="GO:0006606">
    <property type="term" value="P:protein import into nucleus"/>
    <property type="evidence" value="ECO:0007669"/>
    <property type="project" value="TreeGrafter"/>
</dbReference>
<evidence type="ECO:0000256" key="4">
    <source>
        <dbReference type="SAM" id="MobiDB-lite"/>
    </source>
</evidence>
<sequence length="187" mass="19760">MTSSTLGGGLFGNLGLSQPATTTAPGLSQPATTGAAASSLFGPSASQQGGLNASTQAQSNRSNTAYFDTILDNSKKRPYVATFSDDLPQLQLGLGDLRQRIKRLGAGAATPDGKTDGRVHYLLAASGVDPGAAIRDLNVFASATGRAERPQTQELQDVDVETYHEFAKSDNFEHNLRWLGTNSTRFR</sequence>
<dbReference type="PANTHER" id="PTHR11225">
    <property type="entry name" value="NUCLEAR PORE COMPLEX PROTEIN NUP93 NUCLEOPORIN NUP93 DEAD EYE PROTEIN"/>
    <property type="match status" value="1"/>
</dbReference>
<dbReference type="AlphaFoldDB" id="A0A8H4R8G5"/>
<dbReference type="Proteomes" id="UP000566819">
    <property type="component" value="Unassembled WGS sequence"/>
</dbReference>
<dbReference type="GO" id="GO:0005643">
    <property type="term" value="C:nuclear pore"/>
    <property type="evidence" value="ECO:0007669"/>
    <property type="project" value="InterPro"/>
</dbReference>
<dbReference type="EMBL" id="JAAMPI010001579">
    <property type="protein sequence ID" value="KAF4624691.1"/>
    <property type="molecule type" value="Genomic_DNA"/>
</dbReference>
<comment type="caution">
    <text evidence="5">The sequence shown here is derived from an EMBL/GenBank/DDBJ whole genome shotgun (WGS) entry which is preliminary data.</text>
</comment>
<evidence type="ECO:0000313" key="5">
    <source>
        <dbReference type="EMBL" id="KAF4624691.1"/>
    </source>
</evidence>
<evidence type="ECO:0000256" key="1">
    <source>
        <dbReference type="ARBA" id="ARBA00004259"/>
    </source>
</evidence>
<evidence type="ECO:0000256" key="2">
    <source>
        <dbReference type="ARBA" id="ARBA00010186"/>
    </source>
</evidence>
<organism evidence="5 6">
    <name type="scientific">Cudoniella acicularis</name>
    <dbReference type="NCBI Taxonomy" id="354080"/>
    <lineage>
        <taxon>Eukaryota</taxon>
        <taxon>Fungi</taxon>
        <taxon>Dikarya</taxon>
        <taxon>Ascomycota</taxon>
        <taxon>Pezizomycotina</taxon>
        <taxon>Leotiomycetes</taxon>
        <taxon>Helotiales</taxon>
        <taxon>Tricladiaceae</taxon>
        <taxon>Cudoniella</taxon>
    </lineage>
</organism>
<feature type="compositionally biased region" description="Polar residues" evidence="4">
    <location>
        <begin position="21"/>
        <end position="36"/>
    </location>
</feature>
<dbReference type="InterPro" id="IPR007231">
    <property type="entry name" value="Nucleoporin_int_Nup93/Nic96"/>
</dbReference>
<evidence type="ECO:0000256" key="3">
    <source>
        <dbReference type="ARBA" id="ARBA00023242"/>
    </source>
</evidence>
<dbReference type="GO" id="GO:0017056">
    <property type="term" value="F:structural constituent of nuclear pore"/>
    <property type="evidence" value="ECO:0007669"/>
    <property type="project" value="InterPro"/>
</dbReference>
<keyword evidence="6" id="KW-1185">Reference proteome</keyword>
<evidence type="ECO:0000313" key="6">
    <source>
        <dbReference type="Proteomes" id="UP000566819"/>
    </source>
</evidence>
<keyword evidence="3" id="KW-0539">Nucleus</keyword>
<reference evidence="5 6" key="1">
    <citation type="submission" date="2020-03" db="EMBL/GenBank/DDBJ databases">
        <title>Draft Genome Sequence of Cudoniella acicularis.</title>
        <authorList>
            <person name="Buettner E."/>
            <person name="Kellner H."/>
        </authorList>
    </citation>
    <scope>NUCLEOTIDE SEQUENCE [LARGE SCALE GENOMIC DNA]</scope>
    <source>
        <strain evidence="5 6">DSM 108380</strain>
    </source>
</reference>
<accession>A0A8H4R8G5</accession>
<dbReference type="PANTHER" id="PTHR11225:SF4">
    <property type="entry name" value="NUCLEAR PORE COMPLEX PROTEIN NUP93"/>
    <property type="match status" value="1"/>
</dbReference>